<organism evidence="2 3">
    <name type="scientific">Trema orientale</name>
    <name type="common">Charcoal tree</name>
    <name type="synonym">Celtis orientalis</name>
    <dbReference type="NCBI Taxonomy" id="63057"/>
    <lineage>
        <taxon>Eukaryota</taxon>
        <taxon>Viridiplantae</taxon>
        <taxon>Streptophyta</taxon>
        <taxon>Embryophyta</taxon>
        <taxon>Tracheophyta</taxon>
        <taxon>Spermatophyta</taxon>
        <taxon>Magnoliopsida</taxon>
        <taxon>eudicotyledons</taxon>
        <taxon>Gunneridae</taxon>
        <taxon>Pentapetalae</taxon>
        <taxon>rosids</taxon>
        <taxon>fabids</taxon>
        <taxon>Rosales</taxon>
        <taxon>Cannabaceae</taxon>
        <taxon>Trema</taxon>
    </lineage>
</organism>
<dbReference type="OrthoDB" id="1906820at2759"/>
<dbReference type="GO" id="GO:0004523">
    <property type="term" value="F:RNA-DNA hybrid ribonuclease activity"/>
    <property type="evidence" value="ECO:0007669"/>
    <property type="project" value="InterPro"/>
</dbReference>
<sequence length="85" mass="9584">MGEVLLEIHKHLDKASPTHRTRLILDLRLNGNFLLQILLGSFSIDDVEALAVREGLEFALQRHLQSLVMESDSLRTIQAISNPQP</sequence>
<accession>A0A2P5ELV8</accession>
<dbReference type="GO" id="GO:0003676">
    <property type="term" value="F:nucleic acid binding"/>
    <property type="evidence" value="ECO:0007669"/>
    <property type="project" value="InterPro"/>
</dbReference>
<comment type="caution">
    <text evidence="2">The sequence shown here is derived from an EMBL/GenBank/DDBJ whole genome shotgun (WGS) entry which is preliminary data.</text>
</comment>
<dbReference type="InterPro" id="IPR002156">
    <property type="entry name" value="RNaseH_domain"/>
</dbReference>
<dbReference type="AlphaFoldDB" id="A0A2P5ELV8"/>
<keyword evidence="3" id="KW-1185">Reference proteome</keyword>
<evidence type="ECO:0000313" key="3">
    <source>
        <dbReference type="Proteomes" id="UP000237000"/>
    </source>
</evidence>
<evidence type="ECO:0000259" key="1">
    <source>
        <dbReference type="Pfam" id="PF13456"/>
    </source>
</evidence>
<evidence type="ECO:0000313" key="2">
    <source>
        <dbReference type="EMBL" id="PON86540.1"/>
    </source>
</evidence>
<feature type="domain" description="RNase H type-1" evidence="1">
    <location>
        <begin position="38"/>
        <end position="84"/>
    </location>
</feature>
<reference evidence="3" key="1">
    <citation type="submission" date="2016-06" db="EMBL/GenBank/DDBJ databases">
        <title>Parallel loss of symbiosis genes in relatives of nitrogen-fixing non-legume Parasponia.</title>
        <authorList>
            <person name="Van Velzen R."/>
            <person name="Holmer R."/>
            <person name="Bu F."/>
            <person name="Rutten L."/>
            <person name="Van Zeijl A."/>
            <person name="Liu W."/>
            <person name="Santuari L."/>
            <person name="Cao Q."/>
            <person name="Sharma T."/>
            <person name="Shen D."/>
            <person name="Roswanjaya Y."/>
            <person name="Wardhani T."/>
            <person name="Kalhor M.S."/>
            <person name="Jansen J."/>
            <person name="Van den Hoogen J."/>
            <person name="Gungor B."/>
            <person name="Hartog M."/>
            <person name="Hontelez J."/>
            <person name="Verver J."/>
            <person name="Yang W.-C."/>
            <person name="Schijlen E."/>
            <person name="Repin R."/>
            <person name="Schilthuizen M."/>
            <person name="Schranz E."/>
            <person name="Heidstra R."/>
            <person name="Miyata K."/>
            <person name="Fedorova E."/>
            <person name="Kohlen W."/>
            <person name="Bisseling T."/>
            <person name="Smit S."/>
            <person name="Geurts R."/>
        </authorList>
    </citation>
    <scope>NUCLEOTIDE SEQUENCE [LARGE SCALE GENOMIC DNA]</scope>
    <source>
        <strain evidence="3">cv. RG33-2</strain>
    </source>
</reference>
<protein>
    <recommendedName>
        <fullName evidence="1">RNase H type-1 domain-containing protein</fullName>
    </recommendedName>
</protein>
<dbReference type="Pfam" id="PF13456">
    <property type="entry name" value="RVT_3"/>
    <property type="match status" value="1"/>
</dbReference>
<name>A0A2P5ELV8_TREOI</name>
<dbReference type="EMBL" id="JXTC01000131">
    <property type="protein sequence ID" value="PON86540.1"/>
    <property type="molecule type" value="Genomic_DNA"/>
</dbReference>
<gene>
    <name evidence="2" type="ORF">TorRG33x02_177340</name>
</gene>
<proteinExistence type="predicted"/>
<dbReference type="Proteomes" id="UP000237000">
    <property type="component" value="Unassembled WGS sequence"/>
</dbReference>
<dbReference type="InParanoid" id="A0A2P5ELV8"/>